<keyword evidence="7 9" id="KW-1133">Transmembrane helix</keyword>
<dbReference type="GO" id="GO:0005886">
    <property type="term" value="C:plasma membrane"/>
    <property type="evidence" value="ECO:0007669"/>
    <property type="project" value="UniProtKB-SubCell"/>
</dbReference>
<sequence>MLCQPAPMVNRNWYSDANMPAQALTKGYQDIATQFIFNLDIDAILGGGCKYTFPKGTTDLEYPGDARQPRVRLDRRNLGQEWQAKHQGAGLTATLARRETISFNDAMDSASQLTNEDTTEHSHIFTFGDPSDTGTTPPESGIFGFMINFSAFLGAATMYTRYKIVEKQNQTSYFSTPVFNLVSLVLGLVGCIGMGIVANFQELAVPVVHDGGALLAFVCGVVYTLLQSIISYKSCPQWNTLSTCRVRMTISFISCAAVIPMITCASLISITKLEWNPQEKDYAYHVVSAICEWTVAFGFIFYFLTFIHDFQSVTLRISTELNNDI</sequence>
<keyword evidence="6 9" id="KW-0812">Transmembrane</keyword>
<feature type="transmembrane region" description="Helical" evidence="9">
    <location>
        <begin position="141"/>
        <end position="160"/>
    </location>
</feature>
<keyword evidence="8 9" id="KW-0472">Membrane</keyword>
<evidence type="ECO:0000256" key="8">
    <source>
        <dbReference type="ARBA" id="ARBA00023136"/>
    </source>
</evidence>
<evidence type="ECO:0000256" key="9">
    <source>
        <dbReference type="SAM" id="Phobius"/>
    </source>
</evidence>
<feature type="domain" description="CWH43-like N-terminal" evidence="10">
    <location>
        <begin position="131"/>
        <end position="312"/>
    </location>
</feature>
<organism evidence="11 12">
    <name type="scientific">Myotis brandtii</name>
    <name type="common">Brandt's bat</name>
    <dbReference type="NCBI Taxonomy" id="109478"/>
    <lineage>
        <taxon>Eukaryota</taxon>
        <taxon>Metazoa</taxon>
        <taxon>Chordata</taxon>
        <taxon>Craniata</taxon>
        <taxon>Vertebrata</taxon>
        <taxon>Euteleostomi</taxon>
        <taxon>Mammalia</taxon>
        <taxon>Eutheria</taxon>
        <taxon>Laurasiatheria</taxon>
        <taxon>Chiroptera</taxon>
        <taxon>Yangochiroptera</taxon>
        <taxon>Vespertilionidae</taxon>
        <taxon>Myotis</taxon>
    </lineage>
</organism>
<evidence type="ECO:0000256" key="6">
    <source>
        <dbReference type="ARBA" id="ARBA00022692"/>
    </source>
</evidence>
<dbReference type="GO" id="GO:0005764">
    <property type="term" value="C:lysosome"/>
    <property type="evidence" value="ECO:0007669"/>
    <property type="project" value="TreeGrafter"/>
</dbReference>
<keyword evidence="5" id="KW-0449">Lipoprotein</keyword>
<feature type="transmembrane region" description="Helical" evidence="9">
    <location>
        <begin position="282"/>
        <end position="307"/>
    </location>
</feature>
<dbReference type="EC" id="3.1.3.1" evidence="4"/>
<dbReference type="eggNOG" id="KOG4320">
    <property type="taxonomic scope" value="Eukaryota"/>
</dbReference>
<dbReference type="PANTHER" id="PTHR21324:SF11">
    <property type="entry name" value="DNA DAMAGE-REGULATED AUTOPHAGY MODULATOR PROTEIN 1"/>
    <property type="match status" value="1"/>
</dbReference>
<evidence type="ECO:0000256" key="4">
    <source>
        <dbReference type="ARBA" id="ARBA00012647"/>
    </source>
</evidence>
<reference evidence="11 12" key="1">
    <citation type="journal article" date="2013" name="Nat. Commun.">
        <title>Genome analysis reveals insights into physiology and longevity of the Brandt's bat Myotis brandtii.</title>
        <authorList>
            <person name="Seim I."/>
            <person name="Fang X."/>
            <person name="Xiong Z."/>
            <person name="Lobanov A.V."/>
            <person name="Huang Z."/>
            <person name="Ma S."/>
            <person name="Feng Y."/>
            <person name="Turanov A.A."/>
            <person name="Zhu Y."/>
            <person name="Lenz T.L."/>
            <person name="Gerashchenko M.V."/>
            <person name="Fan D."/>
            <person name="Hee Yim S."/>
            <person name="Yao X."/>
            <person name="Jordan D."/>
            <person name="Xiong Y."/>
            <person name="Ma Y."/>
            <person name="Lyapunov A.N."/>
            <person name="Chen G."/>
            <person name="Kulakova O.I."/>
            <person name="Sun Y."/>
            <person name="Lee S.G."/>
            <person name="Bronson R.T."/>
            <person name="Moskalev A.A."/>
            <person name="Sunyaev S.R."/>
            <person name="Zhang G."/>
            <person name="Krogh A."/>
            <person name="Wang J."/>
            <person name="Gladyshev V.N."/>
        </authorList>
    </citation>
    <scope>NUCLEOTIDE SEQUENCE [LARGE SCALE GENOMIC DNA]</scope>
</reference>
<feature type="transmembrane region" description="Helical" evidence="9">
    <location>
        <begin position="250"/>
        <end position="270"/>
    </location>
</feature>
<feature type="transmembrane region" description="Helical" evidence="9">
    <location>
        <begin position="181"/>
        <end position="200"/>
    </location>
</feature>
<keyword evidence="5" id="KW-0336">GPI-anchor</keyword>
<evidence type="ECO:0000313" key="12">
    <source>
        <dbReference type="Proteomes" id="UP000052978"/>
    </source>
</evidence>
<dbReference type="GO" id="GO:0098552">
    <property type="term" value="C:side of membrane"/>
    <property type="evidence" value="ECO:0007669"/>
    <property type="project" value="UniProtKB-KW"/>
</dbReference>
<name>S7NGU2_MYOBR</name>
<dbReference type="Gene3D" id="3.40.720.10">
    <property type="entry name" value="Alkaline Phosphatase, subunit A"/>
    <property type="match status" value="1"/>
</dbReference>
<accession>S7NGU2</accession>
<evidence type="ECO:0000256" key="1">
    <source>
        <dbReference type="ARBA" id="ARBA00004127"/>
    </source>
</evidence>
<dbReference type="GO" id="GO:0012505">
    <property type="term" value="C:endomembrane system"/>
    <property type="evidence" value="ECO:0007669"/>
    <property type="project" value="UniProtKB-SubCell"/>
</dbReference>
<comment type="subcellular location">
    <subcellularLocation>
        <location evidence="2">Cell membrane</location>
        <topology evidence="2">Lipid-anchor</topology>
        <topology evidence="2">GPI-anchor</topology>
    </subcellularLocation>
    <subcellularLocation>
        <location evidence="1">Endomembrane system</location>
        <topology evidence="1">Multi-pass membrane protein</topology>
    </subcellularLocation>
</comment>
<keyword evidence="12" id="KW-1185">Reference proteome</keyword>
<dbReference type="GO" id="GO:0004035">
    <property type="term" value="F:alkaline phosphatase activity"/>
    <property type="evidence" value="ECO:0007669"/>
    <property type="project" value="UniProtKB-EC"/>
</dbReference>
<keyword evidence="5" id="KW-0325">Glycoprotein</keyword>
<protein>
    <recommendedName>
        <fullName evidence="4">alkaline phosphatase</fullName>
        <ecNumber evidence="4">3.1.3.1</ecNumber>
    </recommendedName>
</protein>
<dbReference type="GO" id="GO:0010506">
    <property type="term" value="P:regulation of autophagy"/>
    <property type="evidence" value="ECO:0007669"/>
    <property type="project" value="TreeGrafter"/>
</dbReference>
<evidence type="ECO:0000256" key="3">
    <source>
        <dbReference type="ARBA" id="ARBA00006565"/>
    </source>
</evidence>
<dbReference type="PANTHER" id="PTHR21324">
    <property type="entry name" value="FASTING-INDUCIBLE INTEGRAL MEMBRANE PROTEIN TM6P1-RELATED"/>
    <property type="match status" value="1"/>
</dbReference>
<dbReference type="Pfam" id="PF10277">
    <property type="entry name" value="Frag1"/>
    <property type="match status" value="1"/>
</dbReference>
<dbReference type="SUPFAM" id="SSF53649">
    <property type="entry name" value="Alkaline phosphatase-like"/>
    <property type="match status" value="1"/>
</dbReference>
<dbReference type="Proteomes" id="UP000052978">
    <property type="component" value="Unassembled WGS sequence"/>
</dbReference>
<feature type="transmembrane region" description="Helical" evidence="9">
    <location>
        <begin position="212"/>
        <end position="230"/>
    </location>
</feature>
<dbReference type="InterPro" id="IPR001952">
    <property type="entry name" value="Alkaline_phosphatase"/>
</dbReference>
<evidence type="ECO:0000256" key="7">
    <source>
        <dbReference type="ARBA" id="ARBA00022989"/>
    </source>
</evidence>
<comment type="similarity">
    <text evidence="3">Belongs to the DRAM/TMEM150 family.</text>
</comment>
<gene>
    <name evidence="11" type="ORF">D623_10010098</name>
</gene>
<dbReference type="AlphaFoldDB" id="S7NGU2"/>
<evidence type="ECO:0000256" key="2">
    <source>
        <dbReference type="ARBA" id="ARBA00004609"/>
    </source>
</evidence>
<evidence type="ECO:0000313" key="11">
    <source>
        <dbReference type="EMBL" id="EPQ16724.1"/>
    </source>
</evidence>
<dbReference type="InterPro" id="IPR017850">
    <property type="entry name" value="Alkaline_phosphatase_core_sf"/>
</dbReference>
<dbReference type="InterPro" id="IPR050911">
    <property type="entry name" value="DRAM/TMEM150_Autophagy_Mod"/>
</dbReference>
<dbReference type="Pfam" id="PF00245">
    <property type="entry name" value="Alk_phosphatase"/>
    <property type="match status" value="1"/>
</dbReference>
<evidence type="ECO:0000256" key="5">
    <source>
        <dbReference type="ARBA" id="ARBA00022622"/>
    </source>
</evidence>
<dbReference type="InterPro" id="IPR019402">
    <property type="entry name" value="CWH43_N"/>
</dbReference>
<dbReference type="EMBL" id="KE164293">
    <property type="protein sequence ID" value="EPQ16724.1"/>
    <property type="molecule type" value="Genomic_DNA"/>
</dbReference>
<proteinExistence type="inferred from homology"/>
<evidence type="ECO:0000259" key="10">
    <source>
        <dbReference type="Pfam" id="PF10277"/>
    </source>
</evidence>